<dbReference type="SUPFAM" id="SSF55874">
    <property type="entry name" value="ATPase domain of HSP90 chaperone/DNA topoisomerase II/histidine kinase"/>
    <property type="match status" value="1"/>
</dbReference>
<evidence type="ECO:0000256" key="2">
    <source>
        <dbReference type="ARBA" id="ARBA00023125"/>
    </source>
</evidence>
<dbReference type="Proteomes" id="UP000260812">
    <property type="component" value="Unassembled WGS sequence"/>
</dbReference>
<dbReference type="PANTHER" id="PTHR47504">
    <property type="entry name" value="RIGHT ORIGIN-BINDING PROTEIN"/>
    <property type="match status" value="1"/>
</dbReference>
<evidence type="ECO:0000313" key="6">
    <source>
        <dbReference type="Proteomes" id="UP000260812"/>
    </source>
</evidence>
<sequence length="307" mass="35135">MDQAEWEKILAYVDCHIHEKIALCSLAEIAGYSPFYFSRIFAEEMGMPVTGYIRIRKLQYAAVSLLEGRKVLEVAMLYAFDSHEGFTRAFTRLFGSTPSTVRKYLVSYTVPGFAVPTEKRRYLMTESKREDLRYGRHQLIFETVRQSLEEAAEGFCTRVEIMLLPDGRVRIRDNGRGLPLSEDIQADRMVLNKILAGKPVTNAEYSQMGDLVQAGMQTVNSLCESLQVMVYRDGRSFRQDYVRGIAQHELSIHIQTHERGTEIVMKPDSAIFGEGEFSEDMIREWIKKQLPGDGRLDILLNGEKIKD</sequence>
<dbReference type="InterPro" id="IPR009057">
    <property type="entry name" value="Homeodomain-like_sf"/>
</dbReference>
<dbReference type="GeneID" id="97990036"/>
<dbReference type="InterPro" id="IPR018062">
    <property type="entry name" value="HTH_AraC-typ_CS"/>
</dbReference>
<dbReference type="Gene3D" id="1.10.10.60">
    <property type="entry name" value="Homeodomain-like"/>
    <property type="match status" value="2"/>
</dbReference>
<comment type="caution">
    <text evidence="5">The sequence shown here is derived from an EMBL/GenBank/DDBJ whole genome shotgun (WGS) entry which is preliminary data.</text>
</comment>
<keyword evidence="3" id="KW-0804">Transcription</keyword>
<dbReference type="InterPro" id="IPR018060">
    <property type="entry name" value="HTH_AraC"/>
</dbReference>
<dbReference type="GO" id="GO:0043565">
    <property type="term" value="F:sequence-specific DNA binding"/>
    <property type="evidence" value="ECO:0007669"/>
    <property type="project" value="InterPro"/>
</dbReference>
<dbReference type="SUPFAM" id="SSF46689">
    <property type="entry name" value="Homeodomain-like"/>
    <property type="match status" value="2"/>
</dbReference>
<dbReference type="InterPro" id="IPR050959">
    <property type="entry name" value="MarA-like"/>
</dbReference>
<evidence type="ECO:0000259" key="4">
    <source>
        <dbReference type="PROSITE" id="PS01124"/>
    </source>
</evidence>
<dbReference type="PROSITE" id="PS01124">
    <property type="entry name" value="HTH_ARAC_FAMILY_2"/>
    <property type="match status" value="1"/>
</dbReference>
<keyword evidence="1" id="KW-0805">Transcription regulation</keyword>
<evidence type="ECO:0000313" key="5">
    <source>
        <dbReference type="EMBL" id="RGE56322.1"/>
    </source>
</evidence>
<dbReference type="AlphaFoldDB" id="A0A3E3HWZ5"/>
<dbReference type="Gene3D" id="3.30.565.10">
    <property type="entry name" value="Histidine kinase-like ATPase, C-terminal domain"/>
    <property type="match status" value="1"/>
</dbReference>
<protein>
    <submittedName>
        <fullName evidence="5">Helix-turn-helix domain-containing protein</fullName>
    </submittedName>
</protein>
<name>A0A3E3HWZ5_9FIRM</name>
<dbReference type="EMBL" id="QVLV01000027">
    <property type="protein sequence ID" value="RGE56322.1"/>
    <property type="molecule type" value="Genomic_DNA"/>
</dbReference>
<proteinExistence type="predicted"/>
<reference evidence="5" key="1">
    <citation type="submission" date="2018-08" db="EMBL/GenBank/DDBJ databases">
        <title>A genome reference for cultivated species of the human gut microbiota.</title>
        <authorList>
            <person name="Zou Y."/>
            <person name="Xue W."/>
            <person name="Luo G."/>
        </authorList>
    </citation>
    <scope>NUCLEOTIDE SEQUENCE [LARGE SCALE GENOMIC DNA]</scope>
    <source>
        <strain evidence="5">TF05-5AC</strain>
    </source>
</reference>
<gene>
    <name evidence="5" type="ORF">DXC51_25065</name>
</gene>
<dbReference type="GO" id="GO:0003700">
    <property type="term" value="F:DNA-binding transcription factor activity"/>
    <property type="evidence" value="ECO:0007669"/>
    <property type="project" value="InterPro"/>
</dbReference>
<feature type="domain" description="HTH araC/xylS-type" evidence="4">
    <location>
        <begin position="7"/>
        <end position="104"/>
    </location>
</feature>
<dbReference type="Pfam" id="PF12833">
    <property type="entry name" value="HTH_18"/>
    <property type="match status" value="1"/>
</dbReference>
<keyword evidence="2" id="KW-0238">DNA-binding</keyword>
<keyword evidence="6" id="KW-1185">Reference proteome</keyword>
<dbReference type="PANTHER" id="PTHR47504:SF5">
    <property type="entry name" value="RIGHT ORIGIN-BINDING PROTEIN"/>
    <property type="match status" value="1"/>
</dbReference>
<accession>A0A3E3HWZ5</accession>
<evidence type="ECO:0000256" key="1">
    <source>
        <dbReference type="ARBA" id="ARBA00023015"/>
    </source>
</evidence>
<dbReference type="PROSITE" id="PS00041">
    <property type="entry name" value="HTH_ARAC_FAMILY_1"/>
    <property type="match status" value="1"/>
</dbReference>
<organism evidence="5 6">
    <name type="scientific">Eisenbergiella massiliensis</name>
    <dbReference type="NCBI Taxonomy" id="1720294"/>
    <lineage>
        <taxon>Bacteria</taxon>
        <taxon>Bacillati</taxon>
        <taxon>Bacillota</taxon>
        <taxon>Clostridia</taxon>
        <taxon>Lachnospirales</taxon>
        <taxon>Lachnospiraceae</taxon>
        <taxon>Eisenbergiella</taxon>
    </lineage>
</organism>
<evidence type="ECO:0000256" key="3">
    <source>
        <dbReference type="ARBA" id="ARBA00023163"/>
    </source>
</evidence>
<dbReference type="RefSeq" id="WP_117545645.1">
    <property type="nucleotide sequence ID" value="NZ_JBKUNB010000005.1"/>
</dbReference>
<dbReference type="SMART" id="SM00342">
    <property type="entry name" value="HTH_ARAC"/>
    <property type="match status" value="1"/>
</dbReference>
<dbReference type="InterPro" id="IPR036890">
    <property type="entry name" value="HATPase_C_sf"/>
</dbReference>